<dbReference type="GO" id="GO:0016763">
    <property type="term" value="F:pentosyltransferase activity"/>
    <property type="evidence" value="ECO:0007669"/>
    <property type="project" value="TreeGrafter"/>
</dbReference>
<keyword evidence="3" id="KW-0328">Glycosyltransferase</keyword>
<keyword evidence="4" id="KW-0808">Transferase</keyword>
<proteinExistence type="predicted"/>
<sequence length="490" mass="56199">MKKSTLLILSVILLIGLFFRTYAVVDRFEFAHDGDLYSWFVKDVLVDKHLRLVGQETSAPGIFIGPLYYYLSIPFFLLTNMDPVGAIIPITIIGILTIFSYFWVFAKLFNTKIGLIAAFLYAVLLETVQLDRRVVPSTPTNLWVIWYFYTVISVVRGNFKQLPLLGILIGLIWHIHIALAPPLLVAPLAIILSKKLPKIREVFYFFTALIVTSLPLLMFEIRHQFIQTTSFLKNFAGAEIVGSSILYKFEQVLQMVTKNINTLFFSPQSFPITQNIFFVLLTLSSALFLVRKKIITLKELFCLYIWILGVVVFFSLSSSPISEYYFFNIEIIFIFIVSSYFYLVLKTSRVAALVALFLLLAIALKNAHFLITQDYYHKGYQEKKEVVNFIKWDAYLKGLPCVGISYFTTPGENVGFRYFLYLNNIHTIQPSKDVPVYTIVIPEELSKDVKVKFAHIGVILPTFLPSKEQLERICSKPNTNLTDPMFGFVK</sequence>
<gene>
    <name evidence="9" type="ORF">A3B45_03480</name>
</gene>
<dbReference type="GO" id="GO:0005886">
    <property type="term" value="C:plasma membrane"/>
    <property type="evidence" value="ECO:0007669"/>
    <property type="project" value="UniProtKB-SubCell"/>
</dbReference>
<dbReference type="AlphaFoldDB" id="A0A1F5KS31"/>
<accession>A0A1F5KS31</accession>
<feature type="transmembrane region" description="Helical" evidence="8">
    <location>
        <begin position="350"/>
        <end position="371"/>
    </location>
</feature>
<dbReference type="GO" id="GO:0009103">
    <property type="term" value="P:lipopolysaccharide biosynthetic process"/>
    <property type="evidence" value="ECO:0007669"/>
    <property type="project" value="UniProtKB-ARBA"/>
</dbReference>
<comment type="subcellular location">
    <subcellularLocation>
        <location evidence="1">Cell membrane</location>
        <topology evidence="1">Multi-pass membrane protein</topology>
    </subcellularLocation>
</comment>
<evidence type="ECO:0000256" key="4">
    <source>
        <dbReference type="ARBA" id="ARBA00022679"/>
    </source>
</evidence>
<evidence type="ECO:0000256" key="5">
    <source>
        <dbReference type="ARBA" id="ARBA00022692"/>
    </source>
</evidence>
<keyword evidence="7 8" id="KW-0472">Membrane</keyword>
<name>A0A1F5KS31_9BACT</name>
<organism evidence="9 10">
    <name type="scientific">Candidatus Daviesbacteria bacterium RIFCSPLOWO2_01_FULL_39_12</name>
    <dbReference type="NCBI Taxonomy" id="1797785"/>
    <lineage>
        <taxon>Bacteria</taxon>
        <taxon>Candidatus Daviesiibacteriota</taxon>
    </lineage>
</organism>
<reference evidence="9 10" key="1">
    <citation type="journal article" date="2016" name="Nat. Commun.">
        <title>Thousands of microbial genomes shed light on interconnected biogeochemical processes in an aquifer system.</title>
        <authorList>
            <person name="Anantharaman K."/>
            <person name="Brown C.T."/>
            <person name="Hug L.A."/>
            <person name="Sharon I."/>
            <person name="Castelle C.J."/>
            <person name="Probst A.J."/>
            <person name="Thomas B.C."/>
            <person name="Singh A."/>
            <person name="Wilkins M.J."/>
            <person name="Karaoz U."/>
            <person name="Brodie E.L."/>
            <person name="Williams K.H."/>
            <person name="Hubbard S.S."/>
            <person name="Banfield J.F."/>
        </authorList>
    </citation>
    <scope>NUCLEOTIDE SEQUENCE [LARGE SCALE GENOMIC DNA]</scope>
</reference>
<evidence type="ECO:0000256" key="2">
    <source>
        <dbReference type="ARBA" id="ARBA00022475"/>
    </source>
</evidence>
<feature type="transmembrane region" description="Helical" evidence="8">
    <location>
        <begin position="113"/>
        <end position="130"/>
    </location>
</feature>
<evidence type="ECO:0000313" key="9">
    <source>
        <dbReference type="EMBL" id="OGE43722.1"/>
    </source>
</evidence>
<feature type="transmembrane region" description="Helical" evidence="8">
    <location>
        <begin position="269"/>
        <end position="289"/>
    </location>
</feature>
<feature type="transmembrane region" description="Helical" evidence="8">
    <location>
        <begin position="202"/>
        <end position="219"/>
    </location>
</feature>
<evidence type="ECO:0000256" key="3">
    <source>
        <dbReference type="ARBA" id="ARBA00022676"/>
    </source>
</evidence>
<feature type="transmembrane region" description="Helical" evidence="8">
    <location>
        <begin position="171"/>
        <end position="190"/>
    </location>
</feature>
<evidence type="ECO:0000313" key="10">
    <source>
        <dbReference type="Proteomes" id="UP000178565"/>
    </source>
</evidence>
<dbReference type="Proteomes" id="UP000178565">
    <property type="component" value="Unassembled WGS sequence"/>
</dbReference>
<evidence type="ECO:0000256" key="8">
    <source>
        <dbReference type="SAM" id="Phobius"/>
    </source>
</evidence>
<dbReference type="InterPro" id="IPR050297">
    <property type="entry name" value="LipidA_mod_glycosyltrf_83"/>
</dbReference>
<evidence type="ECO:0000256" key="7">
    <source>
        <dbReference type="ARBA" id="ARBA00023136"/>
    </source>
</evidence>
<evidence type="ECO:0000256" key="1">
    <source>
        <dbReference type="ARBA" id="ARBA00004651"/>
    </source>
</evidence>
<dbReference type="PANTHER" id="PTHR33908">
    <property type="entry name" value="MANNOSYLTRANSFERASE YKCB-RELATED"/>
    <property type="match status" value="1"/>
</dbReference>
<feature type="transmembrane region" description="Helical" evidence="8">
    <location>
        <begin position="84"/>
        <end position="106"/>
    </location>
</feature>
<keyword evidence="5 8" id="KW-0812">Transmembrane</keyword>
<feature type="transmembrane region" description="Helical" evidence="8">
    <location>
        <begin position="324"/>
        <end position="343"/>
    </location>
</feature>
<feature type="transmembrane region" description="Helical" evidence="8">
    <location>
        <begin position="142"/>
        <end position="159"/>
    </location>
</feature>
<dbReference type="EMBL" id="MFDM01000014">
    <property type="protein sequence ID" value="OGE43722.1"/>
    <property type="molecule type" value="Genomic_DNA"/>
</dbReference>
<keyword evidence="2" id="KW-1003">Cell membrane</keyword>
<dbReference type="PANTHER" id="PTHR33908:SF11">
    <property type="entry name" value="MEMBRANE PROTEIN"/>
    <property type="match status" value="1"/>
</dbReference>
<keyword evidence="6 8" id="KW-1133">Transmembrane helix</keyword>
<evidence type="ECO:0000256" key="6">
    <source>
        <dbReference type="ARBA" id="ARBA00022989"/>
    </source>
</evidence>
<comment type="caution">
    <text evidence="9">The sequence shown here is derived from an EMBL/GenBank/DDBJ whole genome shotgun (WGS) entry which is preliminary data.</text>
</comment>
<protein>
    <submittedName>
        <fullName evidence="9">Uncharacterized protein</fullName>
    </submittedName>
</protein>
<feature type="transmembrane region" description="Helical" evidence="8">
    <location>
        <begin position="301"/>
        <end position="318"/>
    </location>
</feature>